<accession>A0ABX6A3U6</accession>
<dbReference type="SUPFAM" id="SSF52540">
    <property type="entry name" value="P-loop containing nucleoside triphosphate hydrolases"/>
    <property type="match status" value="1"/>
</dbReference>
<dbReference type="EC" id="3.6.4.13" evidence="1"/>
<feature type="compositionally biased region" description="Low complexity" evidence="10">
    <location>
        <begin position="29"/>
        <end position="44"/>
    </location>
</feature>
<proteinExistence type="inferred from homology"/>
<dbReference type="InterPro" id="IPR012677">
    <property type="entry name" value="Nucleotide-bd_a/b_plait_sf"/>
</dbReference>
<dbReference type="InterPro" id="IPR014001">
    <property type="entry name" value="Helicase_ATP-bd"/>
</dbReference>
<evidence type="ECO:0000256" key="2">
    <source>
        <dbReference type="ARBA" id="ARBA00022490"/>
    </source>
</evidence>
<dbReference type="InterPro" id="IPR050547">
    <property type="entry name" value="DEAD_box_RNA_helicases"/>
</dbReference>
<dbReference type="PROSITE" id="PS51192">
    <property type="entry name" value="HELICASE_ATP_BIND_1"/>
    <property type="match status" value="1"/>
</dbReference>
<name>A0ABX6A3U6_9MICO</name>
<evidence type="ECO:0000256" key="8">
    <source>
        <dbReference type="PROSITE-ProRule" id="PRU00552"/>
    </source>
</evidence>
<gene>
    <name evidence="14" type="ORF">FOB48_05560</name>
</gene>
<dbReference type="Proteomes" id="UP000323865">
    <property type="component" value="Chromosome"/>
</dbReference>
<organism evidence="14 15">
    <name type="scientific">Dermabacter vaginalis</name>
    <dbReference type="NCBI Taxonomy" id="1630135"/>
    <lineage>
        <taxon>Bacteria</taxon>
        <taxon>Bacillati</taxon>
        <taxon>Actinomycetota</taxon>
        <taxon>Actinomycetes</taxon>
        <taxon>Micrococcales</taxon>
        <taxon>Dermabacteraceae</taxon>
        <taxon>Dermabacter</taxon>
    </lineage>
</organism>
<evidence type="ECO:0000313" key="14">
    <source>
        <dbReference type="EMBL" id="QEU11815.1"/>
    </source>
</evidence>
<dbReference type="InterPro" id="IPR001650">
    <property type="entry name" value="Helicase_C-like"/>
</dbReference>
<dbReference type="CDD" id="cd00268">
    <property type="entry name" value="DEADc"/>
    <property type="match status" value="1"/>
</dbReference>
<dbReference type="InterPro" id="IPR005580">
    <property type="entry name" value="DbpA/CsdA_RNA-bd_dom"/>
</dbReference>
<feature type="region of interest" description="Disordered" evidence="10">
    <location>
        <begin position="607"/>
        <end position="636"/>
    </location>
</feature>
<feature type="compositionally biased region" description="Basic and acidic residues" evidence="10">
    <location>
        <begin position="490"/>
        <end position="524"/>
    </location>
</feature>
<dbReference type="PROSITE" id="PS51194">
    <property type="entry name" value="HELICASE_CTER"/>
    <property type="match status" value="1"/>
</dbReference>
<dbReference type="InterPro" id="IPR044742">
    <property type="entry name" value="DEAD/DEAH_RhlB"/>
</dbReference>
<evidence type="ECO:0000256" key="7">
    <source>
        <dbReference type="ARBA" id="ARBA00023016"/>
    </source>
</evidence>
<reference evidence="14 15" key="1">
    <citation type="submission" date="2019-09" db="EMBL/GenBank/DDBJ databases">
        <title>FDA dAtabase for Regulatory Grade micrObial Sequences (FDA-ARGOS): Supporting development and validation of Infectious Disease Dx tests.</title>
        <authorList>
            <person name="Sciortino C."/>
            <person name="Tallon L."/>
            <person name="Sadzewicz L."/>
            <person name="Vavikolanu K."/>
            <person name="Mehta A."/>
            <person name="Aluvathingal J."/>
            <person name="Nadendla S."/>
            <person name="Nandy P."/>
            <person name="Geyer C."/>
            <person name="Yan Y."/>
            <person name="Sichtig H."/>
        </authorList>
    </citation>
    <scope>NUCLEOTIDE SEQUENCE [LARGE SCALE GENOMIC DNA]</scope>
    <source>
        <strain evidence="14 15">FDAARGOS_640</strain>
    </source>
</reference>
<evidence type="ECO:0000256" key="3">
    <source>
        <dbReference type="ARBA" id="ARBA00022741"/>
    </source>
</evidence>
<evidence type="ECO:0000256" key="1">
    <source>
        <dbReference type="ARBA" id="ARBA00012552"/>
    </source>
</evidence>
<sequence length="636" mass="68768">MTTDSTDPTETALENREEIAEALEMDGMAAPSPDSAEDAPNADSTDAPNATDAPEASHDDERVRFDELGLPPELLAAVRDLGFTHPSPIQERAIPALLEGRSVLGVAQTGTGKTAAFGLPLLAEVRASNRATQGLVLAPTRELAMQVAEAIQSFATKLDGVNVVSVYGGAPYGPQERALARGAHVIVGTPGRVIDHLKRGNIVLDHLSTLVLDEADEMLRMGFAEDVDEILSFAPQKKRMALFSATMPPAIKRVAEEHMPDAVSVAVARQSTTVTSVEQTYAVVPFRHKTGALTRIVETTDADATIVFVRTRSAAEEVGAALIARGIVAATISGDVPQKERERIVERLRDGSLTVLVATDVAARGLDVERIGLVVNFDIPSEPEAYVHRIGRTGRAGRTGKALTFVAPHEKRKLRNIERTTRQELEEIHIPSPLDVSRHKMKKVLAEVPGRLEKGRLNLYFDLLNEFLAENNVSVEQVAAALGAMTVGDDGPRAHEDDFTGASFRDKGERGNRKDRSERRDRGEKRPRRSSAGFTTYRIAVGKNHGVRPQSIVGAIAGEGGLNGQDVGKIDLFPSFSLVELRDGVDEAALARIGRARVGGKPMRIQVDQGPKKGGKFKARKGKHFDDRGAKKSNRW</sequence>
<keyword evidence="6 9" id="KW-0067">ATP-binding</keyword>
<feature type="region of interest" description="Disordered" evidence="10">
    <location>
        <begin position="487"/>
        <end position="535"/>
    </location>
</feature>
<dbReference type="Pfam" id="PF00271">
    <property type="entry name" value="Helicase_C"/>
    <property type="match status" value="1"/>
</dbReference>
<dbReference type="InterPro" id="IPR027417">
    <property type="entry name" value="P-loop_NTPase"/>
</dbReference>
<comment type="similarity">
    <text evidence="9">Belongs to the DEAD box helicase family.</text>
</comment>
<keyword evidence="15" id="KW-1185">Reference proteome</keyword>
<dbReference type="Gene3D" id="3.30.70.330">
    <property type="match status" value="1"/>
</dbReference>
<feature type="short sequence motif" description="Q motif" evidence="8">
    <location>
        <begin position="63"/>
        <end position="91"/>
    </location>
</feature>
<feature type="domain" description="Helicase ATP-binding" evidence="11">
    <location>
        <begin position="94"/>
        <end position="265"/>
    </location>
</feature>
<protein>
    <recommendedName>
        <fullName evidence="1">RNA helicase</fullName>
        <ecNumber evidence="1">3.6.4.13</ecNumber>
    </recommendedName>
</protein>
<dbReference type="Pfam" id="PF00270">
    <property type="entry name" value="DEAD"/>
    <property type="match status" value="1"/>
</dbReference>
<dbReference type="InterPro" id="IPR000629">
    <property type="entry name" value="RNA-helicase_DEAD-box_CS"/>
</dbReference>
<evidence type="ECO:0000256" key="9">
    <source>
        <dbReference type="RuleBase" id="RU000492"/>
    </source>
</evidence>
<dbReference type="RefSeq" id="WP_150333154.1">
    <property type="nucleotide sequence ID" value="NZ_CP044108.1"/>
</dbReference>
<dbReference type="InterPro" id="IPR014014">
    <property type="entry name" value="RNA_helicase_DEAD_Q_motif"/>
</dbReference>
<feature type="region of interest" description="Disordered" evidence="10">
    <location>
        <begin position="1"/>
        <end position="59"/>
    </location>
</feature>
<dbReference type="SMART" id="SM00490">
    <property type="entry name" value="HELICc"/>
    <property type="match status" value="1"/>
</dbReference>
<dbReference type="GO" id="GO:0004386">
    <property type="term" value="F:helicase activity"/>
    <property type="evidence" value="ECO:0007669"/>
    <property type="project" value="UniProtKB-KW"/>
</dbReference>
<dbReference type="PROSITE" id="PS00039">
    <property type="entry name" value="DEAD_ATP_HELICASE"/>
    <property type="match status" value="1"/>
</dbReference>
<feature type="domain" description="Helicase C-terminal" evidence="12">
    <location>
        <begin position="292"/>
        <end position="437"/>
    </location>
</feature>
<evidence type="ECO:0000256" key="6">
    <source>
        <dbReference type="ARBA" id="ARBA00022840"/>
    </source>
</evidence>
<dbReference type="PROSITE" id="PS51195">
    <property type="entry name" value="Q_MOTIF"/>
    <property type="match status" value="1"/>
</dbReference>
<keyword evidence="3 9" id="KW-0547">Nucleotide-binding</keyword>
<evidence type="ECO:0000256" key="5">
    <source>
        <dbReference type="ARBA" id="ARBA00022806"/>
    </source>
</evidence>
<keyword evidence="2" id="KW-0963">Cytoplasm</keyword>
<evidence type="ECO:0000259" key="13">
    <source>
        <dbReference type="PROSITE" id="PS51195"/>
    </source>
</evidence>
<dbReference type="PANTHER" id="PTHR47963:SF8">
    <property type="entry name" value="ATP-DEPENDENT RNA HELICASE DEAD"/>
    <property type="match status" value="1"/>
</dbReference>
<dbReference type="CDD" id="cd18787">
    <property type="entry name" value="SF2_C_DEAD"/>
    <property type="match status" value="1"/>
</dbReference>
<dbReference type="InterPro" id="IPR011545">
    <property type="entry name" value="DEAD/DEAH_box_helicase_dom"/>
</dbReference>
<keyword evidence="4 9" id="KW-0378">Hydrolase</keyword>
<feature type="domain" description="DEAD-box RNA helicase Q" evidence="13">
    <location>
        <begin position="63"/>
        <end position="91"/>
    </location>
</feature>
<keyword evidence="7" id="KW-0346">Stress response</keyword>
<evidence type="ECO:0000256" key="4">
    <source>
        <dbReference type="ARBA" id="ARBA00022801"/>
    </source>
</evidence>
<evidence type="ECO:0000256" key="10">
    <source>
        <dbReference type="SAM" id="MobiDB-lite"/>
    </source>
</evidence>
<evidence type="ECO:0000259" key="11">
    <source>
        <dbReference type="PROSITE" id="PS51192"/>
    </source>
</evidence>
<dbReference type="Pfam" id="PF25399">
    <property type="entry name" value="DeaD_dimer"/>
    <property type="match status" value="1"/>
</dbReference>
<keyword evidence="5 9" id="KW-0347">Helicase</keyword>
<evidence type="ECO:0000313" key="15">
    <source>
        <dbReference type="Proteomes" id="UP000323865"/>
    </source>
</evidence>
<dbReference type="InterPro" id="IPR057325">
    <property type="entry name" value="DeaD_dimer"/>
</dbReference>
<evidence type="ECO:0000259" key="12">
    <source>
        <dbReference type="PROSITE" id="PS51194"/>
    </source>
</evidence>
<dbReference type="SMART" id="SM00487">
    <property type="entry name" value="DEXDc"/>
    <property type="match status" value="1"/>
</dbReference>
<dbReference type="Gene3D" id="3.40.50.300">
    <property type="entry name" value="P-loop containing nucleotide triphosphate hydrolases"/>
    <property type="match status" value="2"/>
</dbReference>
<feature type="compositionally biased region" description="Basic residues" evidence="10">
    <location>
        <begin position="613"/>
        <end position="623"/>
    </location>
</feature>
<dbReference type="Pfam" id="PF03880">
    <property type="entry name" value="DbpA"/>
    <property type="match status" value="1"/>
</dbReference>
<dbReference type="PANTHER" id="PTHR47963">
    <property type="entry name" value="DEAD-BOX ATP-DEPENDENT RNA HELICASE 47, MITOCHONDRIAL"/>
    <property type="match status" value="1"/>
</dbReference>
<dbReference type="EMBL" id="CP044108">
    <property type="protein sequence ID" value="QEU11815.1"/>
    <property type="molecule type" value="Genomic_DNA"/>
</dbReference>